<evidence type="ECO:0000256" key="6">
    <source>
        <dbReference type="ARBA" id="ARBA00022840"/>
    </source>
</evidence>
<dbReference type="Gene3D" id="1.20.1560.10">
    <property type="entry name" value="ABC transporter type 1, transmembrane domain"/>
    <property type="match status" value="2"/>
</dbReference>
<dbReference type="PANTHER" id="PTHR43394:SF27">
    <property type="entry name" value="ATP-DEPENDENT TRANSLOCASE ABCB1-LIKE"/>
    <property type="match status" value="1"/>
</dbReference>
<dbReference type="AlphaFoldDB" id="B7S3T5"/>
<dbReference type="CDD" id="cd03249">
    <property type="entry name" value="ABC_MTABC3_MDL1_MDL2"/>
    <property type="match status" value="1"/>
</dbReference>
<feature type="transmembrane region" description="Helical" evidence="10">
    <location>
        <begin position="1074"/>
        <end position="1101"/>
    </location>
</feature>
<dbReference type="PANTHER" id="PTHR43394">
    <property type="entry name" value="ATP-DEPENDENT PERMEASE MDL1, MITOCHONDRIAL"/>
    <property type="match status" value="1"/>
</dbReference>
<dbReference type="SUPFAM" id="SSF52540">
    <property type="entry name" value="P-loop containing nucleoside triphosphate hydrolases"/>
    <property type="match status" value="2"/>
</dbReference>
<dbReference type="Gene3D" id="3.40.50.300">
    <property type="entry name" value="P-loop containing nucleotide triphosphate hydrolases"/>
    <property type="match status" value="2"/>
</dbReference>
<dbReference type="InParanoid" id="B7S3T5"/>
<dbReference type="GO" id="GO:0005524">
    <property type="term" value="F:ATP binding"/>
    <property type="evidence" value="ECO:0007669"/>
    <property type="project" value="UniProtKB-KW"/>
</dbReference>
<feature type="domain" description="ABC transporter" evidence="11">
    <location>
        <begin position="623"/>
        <end position="861"/>
    </location>
</feature>
<feature type="transmembrane region" description="Helical" evidence="10">
    <location>
        <begin position="174"/>
        <end position="193"/>
    </location>
</feature>
<keyword evidence="5" id="KW-0547">Nucleotide-binding</keyword>
<sequence>MDNGKVNVPVDTGTSKDTTPSEVTKPPKKEGTPQLATVRQVFSFANTAKIQWYIIGSFCAAITSGAILPASIFYFAVALQDLAADTDSYDFRATIREISFAFMVFGVLLFASMTIQSSLMEMAAAEMTHELKTSWFAAIMRQDMAYFDAKDVSGDATIITINGAKYKKGVGRKLAESLQFFVSFVGSLAYSFWASWQTSLVTLLITPVMFASSLFLLKMNKSQTLRANATYAKAGSIVNMAVTSLRTILSLNAVERVIEMYQEATAEACQGAVSQVWLVGLATGCQLGSFLLSYVVITLFGSYLLFDNVRDSGCDPSGTTDGVPACDPSGADVFGALMGVTVAAFVLPQVSVALDAFIEKVSSSYVIDSSSDRGVKLPSLIGDLEFRSVRFSYPTRDADVFRNFSLQIPSGKTVALVGPSGCGKSTAMQLLERFYDPLDGTLTLDGVDLREINVKWLRQQIGLVSQEPKLFAMSIRDNIAIGSPNASQGDIERAASMANAYDFIQSFPQGFDTIVGEEGAQLSGGQRQRIALARVLVRNVKILLLDEATSALDSEILADGIIAEIGNHQELLDKRGRYFALVEAQKLKTTEPVVHISQSIVKKDSPAEAIVRTKTSTSVPPLISFCDVAFQYPSRPDSSVFHGLDLDIRQGETLALVGPSGSGKSTIMQLLELFYHPKDGKIEFNGVDIRDLNVRWVREQFGLVSQEPVLFDTTIMENIRYSFPEASEQQVEEAAKKANAHDFIISFPDGYKTRVGAGSTLVSGGQKQRIAIARALLKKPKVLLLDEATSALDSQSEAIVQSAIDDLILGGDQTCIVIAHRLSTIRNADRIAVIDQGKVGEIGTHDDLMALNGQYARLQALQNLGTTEEVALVSNNAMDENTETEKTLSSKNDAPPETDTIDEIDEDAHKRISKRVRSLASDDSFYFVAGAIGAVFAGIMFPAWGFIFAYMIELFYTPVQACPPLANDGFFDCDEYFDFVADDIQERSMKIFYGFIGIIVSSVFGTTLLFWGFGSASERMNKRVRDGAFKSLLRQEVAWFDVRSPGTIKSQLADDAALLHAFCGEPIRTLVLSLASVLVGLIVSFIYMWPIALSTLFILPFMAFGAEMEMKTYAGEDEGDEDGRDKNSAGGIVIESLSNMRTVASLTLEEQRAAEYAQALRQTDYESPRVVVFKGSAAGAGQFVQMW</sequence>
<dbReference type="GeneID" id="7205140"/>
<dbReference type="InterPro" id="IPR036640">
    <property type="entry name" value="ABC1_TM_sf"/>
</dbReference>
<name>B7S3T5_PHATC</name>
<evidence type="ECO:0000256" key="10">
    <source>
        <dbReference type="SAM" id="Phobius"/>
    </source>
</evidence>
<dbReference type="Proteomes" id="UP000000759">
    <property type="component" value="Unassembled WGS sequence"/>
</dbReference>
<keyword evidence="14" id="KW-1185">Reference proteome</keyword>
<evidence type="ECO:0000256" key="2">
    <source>
        <dbReference type="ARBA" id="ARBA00007577"/>
    </source>
</evidence>
<feature type="region of interest" description="Disordered" evidence="9">
    <location>
        <begin position="879"/>
        <end position="900"/>
    </location>
</feature>
<feature type="transmembrane region" description="Helical" evidence="10">
    <location>
        <begin position="199"/>
        <end position="217"/>
    </location>
</feature>
<dbReference type="GO" id="GO:0090374">
    <property type="term" value="P:oligopeptide export from mitochondrion"/>
    <property type="evidence" value="ECO:0007669"/>
    <property type="project" value="TreeGrafter"/>
</dbReference>
<evidence type="ECO:0000256" key="4">
    <source>
        <dbReference type="ARBA" id="ARBA00022692"/>
    </source>
</evidence>
<dbReference type="RefSeq" id="XP_002176228.1">
    <property type="nucleotide sequence ID" value="XM_002176192.1"/>
</dbReference>
<evidence type="ECO:0000313" key="13">
    <source>
        <dbReference type="EMBL" id="EEC42789.1"/>
    </source>
</evidence>
<dbReference type="PaxDb" id="2850-Phatrdraft1613"/>
<dbReference type="CDD" id="cd18577">
    <property type="entry name" value="ABC_6TM_Pgp_ABCB1_D1_like"/>
    <property type="match status" value="1"/>
</dbReference>
<dbReference type="SMART" id="SM00382">
    <property type="entry name" value="AAA"/>
    <property type="match status" value="2"/>
</dbReference>
<feature type="domain" description="ABC transmembrane type-1" evidence="12">
    <location>
        <begin position="928"/>
        <end position="1187"/>
    </location>
</feature>
<comment type="subcellular location">
    <subcellularLocation>
        <location evidence="1">Membrane</location>
        <topology evidence="1">Multi-pass membrane protein</topology>
    </subcellularLocation>
</comment>
<evidence type="ECO:0000256" key="8">
    <source>
        <dbReference type="ARBA" id="ARBA00023136"/>
    </source>
</evidence>
<reference evidence="14" key="2">
    <citation type="submission" date="2008-08" db="EMBL/GenBank/DDBJ databases">
        <authorList>
            <consortium name="Diatom Consortium"/>
            <person name="Grigoriev I."/>
            <person name="Grimwood J."/>
            <person name="Kuo A."/>
            <person name="Otillar R.P."/>
            <person name="Salamov A."/>
            <person name="Detter J.C."/>
            <person name="Lindquist E."/>
            <person name="Shapiro H."/>
            <person name="Lucas S."/>
            <person name="Glavina del Rio T."/>
            <person name="Pitluck S."/>
            <person name="Rokhsar D."/>
            <person name="Bowler C."/>
        </authorList>
    </citation>
    <scope>GENOME REANNOTATION</scope>
    <source>
        <strain evidence="14">CCAP 1055/1</strain>
    </source>
</reference>
<dbReference type="FunFam" id="3.40.50.300:FF:000604">
    <property type="entry name" value="ABC transporter B family member 28"/>
    <property type="match status" value="1"/>
</dbReference>
<feature type="transmembrane region" description="Helical" evidence="10">
    <location>
        <begin position="287"/>
        <end position="306"/>
    </location>
</feature>
<dbReference type="PROSITE" id="PS50893">
    <property type="entry name" value="ABC_TRANSPORTER_2"/>
    <property type="match status" value="2"/>
</dbReference>
<feature type="transmembrane region" description="Helical" evidence="10">
    <location>
        <begin position="52"/>
        <end position="78"/>
    </location>
</feature>
<dbReference type="FunFam" id="3.40.50.300:FF:000251">
    <property type="entry name" value="ABC transporter B family member 19"/>
    <property type="match status" value="1"/>
</dbReference>
<feature type="transmembrane region" description="Helical" evidence="10">
    <location>
        <begin position="925"/>
        <end position="950"/>
    </location>
</feature>
<dbReference type="InterPro" id="IPR027417">
    <property type="entry name" value="P-loop_NTPase"/>
</dbReference>
<evidence type="ECO:0000256" key="7">
    <source>
        <dbReference type="ARBA" id="ARBA00022989"/>
    </source>
</evidence>
<evidence type="ECO:0000256" key="9">
    <source>
        <dbReference type="SAM" id="MobiDB-lite"/>
    </source>
</evidence>
<feature type="transmembrane region" description="Helical" evidence="10">
    <location>
        <begin position="991"/>
        <end position="1013"/>
    </location>
</feature>
<dbReference type="STRING" id="556484.B7S3T5"/>
<dbReference type="InterPro" id="IPR003593">
    <property type="entry name" value="AAA+_ATPase"/>
</dbReference>
<dbReference type="OrthoDB" id="6500128at2759"/>
<dbReference type="EMBL" id="DS999271">
    <property type="protein sequence ID" value="EEC42789.1"/>
    <property type="molecule type" value="Genomic_DNA"/>
</dbReference>
<dbReference type="PROSITE" id="PS50929">
    <property type="entry name" value="ABC_TM1F"/>
    <property type="match status" value="2"/>
</dbReference>
<reference evidence="13 14" key="1">
    <citation type="journal article" date="2008" name="Nature">
        <title>The Phaeodactylum genome reveals the evolutionary history of diatom genomes.</title>
        <authorList>
            <person name="Bowler C."/>
            <person name="Allen A.E."/>
            <person name="Badger J.H."/>
            <person name="Grimwood J."/>
            <person name="Jabbari K."/>
            <person name="Kuo A."/>
            <person name="Maheswari U."/>
            <person name="Martens C."/>
            <person name="Maumus F."/>
            <person name="Otillar R.P."/>
            <person name="Rayko E."/>
            <person name="Salamov A."/>
            <person name="Vandepoele K."/>
            <person name="Beszteri B."/>
            <person name="Gruber A."/>
            <person name="Heijde M."/>
            <person name="Katinka M."/>
            <person name="Mock T."/>
            <person name="Valentin K."/>
            <person name="Verret F."/>
            <person name="Berges J.A."/>
            <person name="Brownlee C."/>
            <person name="Cadoret J.P."/>
            <person name="Chiovitti A."/>
            <person name="Choi C.J."/>
            <person name="Coesel S."/>
            <person name="De Martino A."/>
            <person name="Detter J.C."/>
            <person name="Durkin C."/>
            <person name="Falciatore A."/>
            <person name="Fournet J."/>
            <person name="Haruta M."/>
            <person name="Huysman M.J."/>
            <person name="Jenkins B.D."/>
            <person name="Jiroutova K."/>
            <person name="Jorgensen R.E."/>
            <person name="Joubert Y."/>
            <person name="Kaplan A."/>
            <person name="Kroger N."/>
            <person name="Kroth P.G."/>
            <person name="La Roche J."/>
            <person name="Lindquist E."/>
            <person name="Lommer M."/>
            <person name="Martin-Jezequel V."/>
            <person name="Lopez P.J."/>
            <person name="Lucas S."/>
            <person name="Mangogna M."/>
            <person name="McGinnis K."/>
            <person name="Medlin L.K."/>
            <person name="Montsant A."/>
            <person name="Oudot-Le Secq M.P."/>
            <person name="Napoli C."/>
            <person name="Obornik M."/>
            <person name="Parker M.S."/>
            <person name="Petit J.L."/>
            <person name="Porcel B.M."/>
            <person name="Poulsen N."/>
            <person name="Robison M."/>
            <person name="Rychlewski L."/>
            <person name="Rynearson T.A."/>
            <person name="Schmutz J."/>
            <person name="Shapiro H."/>
            <person name="Siaut M."/>
            <person name="Stanley M."/>
            <person name="Sussman M.R."/>
            <person name="Taylor A.R."/>
            <person name="Vardi A."/>
            <person name="von Dassow P."/>
            <person name="Vyverman W."/>
            <person name="Willis A."/>
            <person name="Wyrwicz L.S."/>
            <person name="Rokhsar D.S."/>
            <person name="Weissenbach J."/>
            <person name="Armbrust E.V."/>
            <person name="Green B.R."/>
            <person name="Van de Peer Y."/>
            <person name="Grigoriev I.V."/>
        </authorList>
    </citation>
    <scope>NUCLEOTIDE SEQUENCE [LARGE SCALE GENOMIC DNA]</scope>
    <source>
        <strain evidence="13 14">CCAP 1055/1</strain>
    </source>
</reference>
<dbReference type="InterPro" id="IPR039421">
    <property type="entry name" value="Type_1_exporter"/>
</dbReference>
<feature type="transmembrane region" description="Helical" evidence="10">
    <location>
        <begin position="98"/>
        <end position="115"/>
    </location>
</feature>
<dbReference type="GO" id="GO:0005743">
    <property type="term" value="C:mitochondrial inner membrane"/>
    <property type="evidence" value="ECO:0007669"/>
    <property type="project" value="TreeGrafter"/>
</dbReference>
<keyword evidence="4 10" id="KW-0812">Transmembrane</keyword>
<dbReference type="Pfam" id="PF00664">
    <property type="entry name" value="ABC_membrane"/>
    <property type="match status" value="2"/>
</dbReference>
<feature type="domain" description="ABC transporter" evidence="11">
    <location>
        <begin position="384"/>
        <end position="623"/>
    </location>
</feature>
<dbReference type="eggNOG" id="KOG0055">
    <property type="taxonomic scope" value="Eukaryota"/>
</dbReference>
<protein>
    <submittedName>
        <fullName evidence="13">Uncharacterized protein</fullName>
    </submittedName>
</protein>
<dbReference type="Pfam" id="PF00005">
    <property type="entry name" value="ABC_tran"/>
    <property type="match status" value="2"/>
</dbReference>
<proteinExistence type="inferred from homology"/>
<dbReference type="InterPro" id="IPR011527">
    <property type="entry name" value="ABC1_TM_dom"/>
</dbReference>
<feature type="compositionally biased region" description="Polar residues" evidence="9">
    <location>
        <begin position="12"/>
        <end position="22"/>
    </location>
</feature>
<gene>
    <name evidence="13" type="ORF">PHATRDRAFT_bd1613</name>
</gene>
<keyword evidence="6" id="KW-0067">ATP-binding</keyword>
<dbReference type="PROSITE" id="PS00211">
    <property type="entry name" value="ABC_TRANSPORTER_1"/>
    <property type="match status" value="2"/>
</dbReference>
<evidence type="ECO:0000256" key="3">
    <source>
        <dbReference type="ARBA" id="ARBA00022448"/>
    </source>
</evidence>
<dbReference type="GO" id="GO:0016887">
    <property type="term" value="F:ATP hydrolysis activity"/>
    <property type="evidence" value="ECO:0007669"/>
    <property type="project" value="InterPro"/>
</dbReference>
<feature type="domain" description="ABC transmembrane type-1" evidence="12">
    <location>
        <begin position="55"/>
        <end position="308"/>
    </location>
</feature>
<keyword evidence="3" id="KW-0813">Transport</keyword>
<evidence type="ECO:0000259" key="11">
    <source>
        <dbReference type="PROSITE" id="PS50893"/>
    </source>
</evidence>
<dbReference type="SUPFAM" id="SSF90123">
    <property type="entry name" value="ABC transporter transmembrane region"/>
    <property type="match status" value="2"/>
</dbReference>
<organism evidence="13 14">
    <name type="scientific">Phaeodactylum tricornutum (strain CCAP 1055/1)</name>
    <dbReference type="NCBI Taxonomy" id="556484"/>
    <lineage>
        <taxon>Eukaryota</taxon>
        <taxon>Sar</taxon>
        <taxon>Stramenopiles</taxon>
        <taxon>Ochrophyta</taxon>
        <taxon>Bacillariophyta</taxon>
        <taxon>Bacillariophyceae</taxon>
        <taxon>Bacillariophycidae</taxon>
        <taxon>Naviculales</taxon>
        <taxon>Phaeodactylaceae</taxon>
        <taxon>Phaeodactylum</taxon>
    </lineage>
</organism>
<feature type="region of interest" description="Disordered" evidence="9">
    <location>
        <begin position="1"/>
        <end position="31"/>
    </location>
</feature>
<dbReference type="InterPro" id="IPR017871">
    <property type="entry name" value="ABC_transporter-like_CS"/>
</dbReference>
<evidence type="ECO:0000256" key="5">
    <source>
        <dbReference type="ARBA" id="ARBA00022741"/>
    </source>
</evidence>
<keyword evidence="8 10" id="KW-0472">Membrane</keyword>
<dbReference type="InterPro" id="IPR003439">
    <property type="entry name" value="ABC_transporter-like_ATP-bd"/>
</dbReference>
<keyword evidence="7 10" id="KW-1133">Transmembrane helix</keyword>
<dbReference type="GO" id="GO:0015421">
    <property type="term" value="F:ABC-type oligopeptide transporter activity"/>
    <property type="evidence" value="ECO:0007669"/>
    <property type="project" value="TreeGrafter"/>
</dbReference>
<evidence type="ECO:0000259" key="12">
    <source>
        <dbReference type="PROSITE" id="PS50929"/>
    </source>
</evidence>
<feature type="non-terminal residue" evidence="13">
    <location>
        <position position="1187"/>
    </location>
</feature>
<accession>B7S3T5</accession>
<evidence type="ECO:0000313" key="14">
    <source>
        <dbReference type="Proteomes" id="UP000000759"/>
    </source>
</evidence>
<comment type="similarity">
    <text evidence="2">Belongs to the ABC transporter superfamily. ABCB family. Multidrug resistance exporter (TC 3.A.1.201) subfamily.</text>
</comment>
<evidence type="ECO:0000256" key="1">
    <source>
        <dbReference type="ARBA" id="ARBA00004141"/>
    </source>
</evidence>
<dbReference type="FunCoup" id="B7S3T5">
    <property type="interactions" value="2"/>
</dbReference>
<dbReference type="KEGG" id="pti:PHATRDRAFT_bd1613"/>